<name>A0ABR1K2Q3_9AGAR</name>
<dbReference type="EMBL" id="JBANRG010000002">
    <property type="protein sequence ID" value="KAK7471266.1"/>
    <property type="molecule type" value="Genomic_DNA"/>
</dbReference>
<dbReference type="Gene3D" id="3.30.200.20">
    <property type="entry name" value="Phosphorylase Kinase, domain 1"/>
    <property type="match status" value="1"/>
</dbReference>
<dbReference type="InterPro" id="IPR011009">
    <property type="entry name" value="Kinase-like_dom_sf"/>
</dbReference>
<dbReference type="PANTHER" id="PTHR21310:SF15">
    <property type="entry name" value="AMINOGLYCOSIDE PHOSPHOTRANSFERASE DOMAIN-CONTAINING PROTEIN"/>
    <property type="match status" value="1"/>
</dbReference>
<comment type="caution">
    <text evidence="1">The sequence shown here is derived from an EMBL/GenBank/DDBJ whole genome shotgun (WGS) entry which is preliminary data.</text>
</comment>
<evidence type="ECO:0000313" key="1">
    <source>
        <dbReference type="EMBL" id="KAK7471266.1"/>
    </source>
</evidence>
<evidence type="ECO:0008006" key="3">
    <source>
        <dbReference type="Google" id="ProtNLM"/>
    </source>
</evidence>
<dbReference type="SUPFAM" id="SSF56112">
    <property type="entry name" value="Protein kinase-like (PK-like)"/>
    <property type="match status" value="1"/>
</dbReference>
<dbReference type="Proteomes" id="UP001498398">
    <property type="component" value="Unassembled WGS sequence"/>
</dbReference>
<evidence type="ECO:0000313" key="2">
    <source>
        <dbReference type="Proteomes" id="UP001498398"/>
    </source>
</evidence>
<proteinExistence type="predicted"/>
<sequence length="470" mass="52977">MSTTHSANSSHVSRMQATFDSVNWDALSALACRHYKVEGFHWGDQLWGGYNLVRFLHLHDDSKTVLVARVPLHDVSDKSAAKHRLAISNRVASEIAIMEYIESQTNIPIPHIIESSANAESIGSPFILMTKVDGVPLVQVWDEMADDKRRVLLQQVVDILLELWSHRFDTVGALFKQPNGKWTIASSSSLDDSQAGNYGIDTTSHSNAADYWLAYTNAKLQAEKDFNFGDITKSHSYAMLWFMRSLIPALFDPSVDRHGFPLSPGDLHSQNIMVTDIDTPTPHISAVIDWEFSGSDYCTSFAHYPFFIIDHPAWEDDHPLRPRNVRDQATFDELLREAERKRGESVGGVLLSDLISKSYTIYLFNQCVRFEIMFGVLYPCLFEHVFGPGSSESGGFSTDYYEALMESGILRKESERFNIENEVFLKSQEVLGEDAIHGGMTRQAFKEAVSAHSGRFDENGVVHQWLNSEV</sequence>
<organism evidence="1 2">
    <name type="scientific">Marasmiellus scandens</name>
    <dbReference type="NCBI Taxonomy" id="2682957"/>
    <lineage>
        <taxon>Eukaryota</taxon>
        <taxon>Fungi</taxon>
        <taxon>Dikarya</taxon>
        <taxon>Basidiomycota</taxon>
        <taxon>Agaricomycotina</taxon>
        <taxon>Agaricomycetes</taxon>
        <taxon>Agaricomycetidae</taxon>
        <taxon>Agaricales</taxon>
        <taxon>Marasmiineae</taxon>
        <taxon>Omphalotaceae</taxon>
        <taxon>Marasmiellus</taxon>
    </lineage>
</organism>
<dbReference type="InterPro" id="IPR051678">
    <property type="entry name" value="AGP_Transferase"/>
</dbReference>
<protein>
    <recommendedName>
        <fullName evidence="3">Aminoglycoside phosphotransferase domain-containing protein</fullName>
    </recommendedName>
</protein>
<keyword evidence="2" id="KW-1185">Reference proteome</keyword>
<reference evidence="1 2" key="1">
    <citation type="submission" date="2024-01" db="EMBL/GenBank/DDBJ databases">
        <title>A draft genome for the cacao thread blight pathogen Marasmiellus scandens.</title>
        <authorList>
            <person name="Baruah I.K."/>
            <person name="Leung J."/>
            <person name="Bukari Y."/>
            <person name="Amoako-Attah I."/>
            <person name="Meinhardt L.W."/>
            <person name="Bailey B.A."/>
            <person name="Cohen S.P."/>
        </authorList>
    </citation>
    <scope>NUCLEOTIDE SEQUENCE [LARGE SCALE GENOMIC DNA]</scope>
    <source>
        <strain evidence="1 2">GH-19</strain>
    </source>
</reference>
<accession>A0ABR1K2Q3</accession>
<gene>
    <name evidence="1" type="ORF">VKT23_002674</name>
</gene>
<dbReference type="PANTHER" id="PTHR21310">
    <property type="entry name" value="AMINOGLYCOSIDE PHOSPHOTRANSFERASE-RELATED-RELATED"/>
    <property type="match status" value="1"/>
</dbReference>